<dbReference type="EMBL" id="CP011125">
    <property type="protein sequence ID" value="AKF07101.1"/>
    <property type="molecule type" value="Genomic_DNA"/>
</dbReference>
<organism evidence="1 2">
    <name type="scientific">Sandaracinus amylolyticus</name>
    <dbReference type="NCBI Taxonomy" id="927083"/>
    <lineage>
        <taxon>Bacteria</taxon>
        <taxon>Pseudomonadati</taxon>
        <taxon>Myxococcota</taxon>
        <taxon>Polyangia</taxon>
        <taxon>Polyangiales</taxon>
        <taxon>Sandaracinaceae</taxon>
        <taxon>Sandaracinus</taxon>
    </lineage>
</organism>
<keyword evidence="2" id="KW-1185">Reference proteome</keyword>
<dbReference type="Proteomes" id="UP000034883">
    <property type="component" value="Chromosome"/>
</dbReference>
<dbReference type="RefSeq" id="WP_053234398.1">
    <property type="nucleotide sequence ID" value="NZ_CP011125.1"/>
</dbReference>
<accession>A0A0F6YIT1</accession>
<evidence type="ECO:0000313" key="1">
    <source>
        <dbReference type="EMBL" id="AKF07101.1"/>
    </source>
</evidence>
<name>A0A0F6YIT1_9BACT</name>
<gene>
    <name evidence="1" type="ORF">DB32_004250</name>
</gene>
<proteinExistence type="predicted"/>
<dbReference type="STRING" id="927083.DB32_004250"/>
<sequence>MGTTAIGGACERDQQCVAGALCTHVAALGRRACVALCTVGEPCPGGTTCIEGARVRDLIVGTCPLP</sequence>
<protein>
    <submittedName>
        <fullName evidence="1">Uncharacterized protein</fullName>
    </submittedName>
</protein>
<reference evidence="1 2" key="1">
    <citation type="submission" date="2015-03" db="EMBL/GenBank/DDBJ databases">
        <title>Genome assembly of Sandaracinus amylolyticus DSM 53668.</title>
        <authorList>
            <person name="Sharma G."/>
            <person name="Subramanian S."/>
        </authorList>
    </citation>
    <scope>NUCLEOTIDE SEQUENCE [LARGE SCALE GENOMIC DNA]</scope>
    <source>
        <strain evidence="1 2">DSM 53668</strain>
    </source>
</reference>
<evidence type="ECO:0000313" key="2">
    <source>
        <dbReference type="Proteomes" id="UP000034883"/>
    </source>
</evidence>
<dbReference type="KEGG" id="samy:DB32_004250"/>
<dbReference type="AlphaFoldDB" id="A0A0F6YIT1"/>